<dbReference type="CDD" id="cd12148">
    <property type="entry name" value="fungal_TF_MHR"/>
    <property type="match status" value="1"/>
</dbReference>
<gene>
    <name evidence="8" type="ORF">VNI00_006097</name>
</gene>
<evidence type="ECO:0000256" key="5">
    <source>
        <dbReference type="ARBA" id="ARBA00023242"/>
    </source>
</evidence>
<feature type="domain" description="Xylanolytic transcriptional activator regulatory" evidence="7">
    <location>
        <begin position="366"/>
        <end position="442"/>
    </location>
</feature>
<dbReference type="PANTHER" id="PTHR31845">
    <property type="entry name" value="FINGER DOMAIN PROTEIN, PUTATIVE-RELATED"/>
    <property type="match status" value="1"/>
</dbReference>
<dbReference type="GO" id="GO:0006351">
    <property type="term" value="P:DNA-templated transcription"/>
    <property type="evidence" value="ECO:0007669"/>
    <property type="project" value="InterPro"/>
</dbReference>
<dbReference type="GO" id="GO:0000981">
    <property type="term" value="F:DNA-binding transcription factor activity, RNA polymerase II-specific"/>
    <property type="evidence" value="ECO:0007669"/>
    <property type="project" value="TreeGrafter"/>
</dbReference>
<evidence type="ECO:0000256" key="4">
    <source>
        <dbReference type="ARBA" id="ARBA00023163"/>
    </source>
</evidence>
<evidence type="ECO:0000313" key="8">
    <source>
        <dbReference type="EMBL" id="KAK7047769.1"/>
    </source>
</evidence>
<dbReference type="EMBL" id="JAYKXP010000018">
    <property type="protein sequence ID" value="KAK7047769.1"/>
    <property type="molecule type" value="Genomic_DNA"/>
</dbReference>
<dbReference type="GO" id="GO:0008270">
    <property type="term" value="F:zinc ion binding"/>
    <property type="evidence" value="ECO:0007669"/>
    <property type="project" value="InterPro"/>
</dbReference>
<dbReference type="GO" id="GO:0005634">
    <property type="term" value="C:nucleus"/>
    <property type="evidence" value="ECO:0007669"/>
    <property type="project" value="UniProtKB-SubCell"/>
</dbReference>
<keyword evidence="2" id="KW-0805">Transcription regulation</keyword>
<dbReference type="Pfam" id="PF04082">
    <property type="entry name" value="Fungal_trans"/>
    <property type="match status" value="1"/>
</dbReference>
<comment type="caution">
    <text evidence="8">The sequence shown here is derived from an EMBL/GenBank/DDBJ whole genome shotgun (WGS) entry which is preliminary data.</text>
</comment>
<dbReference type="InterPro" id="IPR051089">
    <property type="entry name" value="prtT"/>
</dbReference>
<comment type="subcellular location">
    <subcellularLocation>
        <location evidence="1">Nucleus</location>
    </subcellularLocation>
</comment>
<reference evidence="8 9" key="1">
    <citation type="submission" date="2024-01" db="EMBL/GenBank/DDBJ databases">
        <title>A draft genome for a cacao thread blight-causing isolate of Paramarasmius palmivorus.</title>
        <authorList>
            <person name="Baruah I.K."/>
            <person name="Bukari Y."/>
            <person name="Amoako-Attah I."/>
            <person name="Meinhardt L.W."/>
            <person name="Bailey B.A."/>
            <person name="Cohen S.P."/>
        </authorList>
    </citation>
    <scope>NUCLEOTIDE SEQUENCE [LARGE SCALE GENOMIC DNA]</scope>
    <source>
        <strain evidence="8 9">GH-12</strain>
    </source>
</reference>
<feature type="compositionally biased region" description="Basic and acidic residues" evidence="6">
    <location>
        <begin position="120"/>
        <end position="131"/>
    </location>
</feature>
<evidence type="ECO:0000256" key="3">
    <source>
        <dbReference type="ARBA" id="ARBA00023125"/>
    </source>
</evidence>
<accession>A0AAW0D8Z7</accession>
<feature type="compositionally biased region" description="Basic residues" evidence="6">
    <location>
        <begin position="802"/>
        <end position="811"/>
    </location>
</feature>
<evidence type="ECO:0000256" key="1">
    <source>
        <dbReference type="ARBA" id="ARBA00004123"/>
    </source>
</evidence>
<feature type="compositionally biased region" description="Low complexity" evidence="6">
    <location>
        <begin position="1"/>
        <end position="18"/>
    </location>
</feature>
<proteinExistence type="predicted"/>
<dbReference type="InterPro" id="IPR007219">
    <property type="entry name" value="XnlR_reg_dom"/>
</dbReference>
<dbReference type="AlphaFoldDB" id="A0AAW0D8Z7"/>
<dbReference type="PANTHER" id="PTHR31845:SF19">
    <property type="entry name" value="TRANSCRIPTION FACTOR DOMAIN-CONTAINING PROTEIN"/>
    <property type="match status" value="1"/>
</dbReference>
<sequence length="829" mass="92010">MSSSGSSSCPSSPTFSEPLEVSIDDAPSPLSSPGSSVSDLPFEPPFSKREYLLAQIRQKDAIIESLLKQLHNPYLATPLSIASYRMATSPSDSGNRNVLAWLDRLQSSVQSAGGKVGSRAFKDARGDHSAVDDDDSEDDHLTHAQRFGLVPVNSDGPKEPGVNGGDGDNSDDGDEKLQSSLPDSHVPLGLIANLSLSNNTKARNAKKEGKEDLLDEADLDDDNVGVANDTYFMPGPATDLDIRATLIEQHSPPEILVHGLVTPDDVDRLFEIFYTRVNPFVSLLDPVLHTPASTFARCPFLFTVICAVSSRYYAEKSEIYPIAMHFAKHSAANALVDGWKSVELCQAYILMSIYAVPARRWEEDRSWLYTGLAIRIATDLNLHQLPATKPHNEKQEREVLNRTRVWMMCFNLDRSTATQFGKPSTIKEDYIIRNSADWFKKSPYNLDFDVHLCGHTALLRIVARFHEEIFSDSSSPSGLNKRVDFRTVTMNHDAHLTQFEEEWTRRFAECLKPGDQGAEFRCKLLPFLVAYSRLVMFSFGFQQAYQRGVQQGDNIFLTKCLESAKGVITCMVDSLAPSGYMRYAPDGHFVFASFASAFLLKLLRPEFASLLPKEEGSEIYQLIGRLIQTLSSPSIAIDDRHTPKLYARFLAGLLSHHRRDGATVGRLHPQPPPQQQLQSRPSADYAQPHTSTMSTFSVSQGSQEQSSHQSFSQNTFRSTDMSTPIYRPEATYTAGAGAIQFDVDPNLMNFDGSTGSEGDMLAAMQALKNPNWWNNMMMPGFSWPETHSSPSNSSNSPTPPSAHHHHHHHHQPAANYGIFHAAPQQIPGY</sequence>
<feature type="region of interest" description="Disordered" evidence="6">
    <location>
        <begin position="784"/>
        <end position="811"/>
    </location>
</feature>
<keyword evidence="3" id="KW-0238">DNA-binding</keyword>
<evidence type="ECO:0000256" key="6">
    <source>
        <dbReference type="SAM" id="MobiDB-lite"/>
    </source>
</evidence>
<dbReference type="GO" id="GO:0000976">
    <property type="term" value="F:transcription cis-regulatory region binding"/>
    <property type="evidence" value="ECO:0007669"/>
    <property type="project" value="TreeGrafter"/>
</dbReference>
<keyword evidence="4" id="KW-0804">Transcription</keyword>
<keyword evidence="9" id="KW-1185">Reference proteome</keyword>
<feature type="region of interest" description="Disordered" evidence="6">
    <location>
        <begin position="112"/>
        <end position="184"/>
    </location>
</feature>
<dbReference type="Proteomes" id="UP001383192">
    <property type="component" value="Unassembled WGS sequence"/>
</dbReference>
<evidence type="ECO:0000313" key="9">
    <source>
        <dbReference type="Proteomes" id="UP001383192"/>
    </source>
</evidence>
<feature type="region of interest" description="Disordered" evidence="6">
    <location>
        <begin position="1"/>
        <end position="42"/>
    </location>
</feature>
<name>A0AAW0D8Z7_9AGAR</name>
<dbReference type="SMART" id="SM00906">
    <property type="entry name" value="Fungal_trans"/>
    <property type="match status" value="1"/>
</dbReference>
<feature type="region of interest" description="Disordered" evidence="6">
    <location>
        <begin position="662"/>
        <end position="721"/>
    </location>
</feature>
<evidence type="ECO:0000259" key="7">
    <source>
        <dbReference type="SMART" id="SM00906"/>
    </source>
</evidence>
<feature type="compositionally biased region" description="Low complexity" evidence="6">
    <location>
        <begin position="697"/>
        <end position="713"/>
    </location>
</feature>
<feature type="compositionally biased region" description="Low complexity" evidence="6">
    <location>
        <begin position="787"/>
        <end position="796"/>
    </location>
</feature>
<organism evidence="8 9">
    <name type="scientific">Paramarasmius palmivorus</name>
    <dbReference type="NCBI Taxonomy" id="297713"/>
    <lineage>
        <taxon>Eukaryota</taxon>
        <taxon>Fungi</taxon>
        <taxon>Dikarya</taxon>
        <taxon>Basidiomycota</taxon>
        <taxon>Agaricomycotina</taxon>
        <taxon>Agaricomycetes</taxon>
        <taxon>Agaricomycetidae</taxon>
        <taxon>Agaricales</taxon>
        <taxon>Marasmiineae</taxon>
        <taxon>Marasmiaceae</taxon>
        <taxon>Paramarasmius</taxon>
    </lineage>
</organism>
<keyword evidence="5" id="KW-0539">Nucleus</keyword>
<protein>
    <recommendedName>
        <fullName evidence="7">Xylanolytic transcriptional activator regulatory domain-containing protein</fullName>
    </recommendedName>
</protein>
<evidence type="ECO:0000256" key="2">
    <source>
        <dbReference type="ARBA" id="ARBA00023015"/>
    </source>
</evidence>
<feature type="compositionally biased region" description="Low complexity" evidence="6">
    <location>
        <begin position="27"/>
        <end position="41"/>
    </location>
</feature>